<proteinExistence type="predicted"/>
<dbReference type="Proteomes" id="UP000664132">
    <property type="component" value="Unassembled WGS sequence"/>
</dbReference>
<accession>A0A8H7TKN0</accession>
<protein>
    <submittedName>
        <fullName evidence="1">Uncharacterized protein</fullName>
    </submittedName>
</protein>
<sequence length="98" mass="10647">MTIPVELIPTTTFEFLDSEGNGALSLRQKCLTCSVIYLMWATVAGDRLAIGLWRSFATGDEGKGFTDAAYVVAVGGIVVFPIQSRHGRQCRVPRPAED</sequence>
<keyword evidence="2" id="KW-1185">Reference proteome</keyword>
<dbReference type="AlphaFoldDB" id="A0A8H7TKN0"/>
<gene>
    <name evidence="1" type="ORF">IFR04_005433</name>
</gene>
<organism evidence="1 2">
    <name type="scientific">Cadophora malorum</name>
    <dbReference type="NCBI Taxonomy" id="108018"/>
    <lineage>
        <taxon>Eukaryota</taxon>
        <taxon>Fungi</taxon>
        <taxon>Dikarya</taxon>
        <taxon>Ascomycota</taxon>
        <taxon>Pezizomycotina</taxon>
        <taxon>Leotiomycetes</taxon>
        <taxon>Helotiales</taxon>
        <taxon>Ploettnerulaceae</taxon>
        <taxon>Cadophora</taxon>
    </lineage>
</organism>
<dbReference type="EMBL" id="JAFJYH010000066">
    <property type="protein sequence ID" value="KAG4421374.1"/>
    <property type="molecule type" value="Genomic_DNA"/>
</dbReference>
<reference evidence="1" key="1">
    <citation type="submission" date="2021-02" db="EMBL/GenBank/DDBJ databases">
        <title>Genome sequence Cadophora malorum strain M34.</title>
        <authorList>
            <person name="Stefanovic E."/>
            <person name="Vu D."/>
            <person name="Scully C."/>
            <person name="Dijksterhuis J."/>
            <person name="Roader J."/>
            <person name="Houbraken J."/>
        </authorList>
    </citation>
    <scope>NUCLEOTIDE SEQUENCE</scope>
    <source>
        <strain evidence="1">M34</strain>
    </source>
</reference>
<comment type="caution">
    <text evidence="1">The sequence shown here is derived from an EMBL/GenBank/DDBJ whole genome shotgun (WGS) entry which is preliminary data.</text>
</comment>
<name>A0A8H7TKN0_9HELO</name>
<dbReference type="OrthoDB" id="3565012at2759"/>
<evidence type="ECO:0000313" key="2">
    <source>
        <dbReference type="Proteomes" id="UP000664132"/>
    </source>
</evidence>
<evidence type="ECO:0000313" key="1">
    <source>
        <dbReference type="EMBL" id="KAG4421374.1"/>
    </source>
</evidence>